<feature type="transmembrane region" description="Helical" evidence="9">
    <location>
        <begin position="148"/>
        <end position="168"/>
    </location>
</feature>
<dbReference type="InterPro" id="IPR047055">
    <property type="entry name" value="MotA-like"/>
</dbReference>
<dbReference type="AlphaFoldDB" id="A0A271IZ34"/>
<keyword evidence="12" id="KW-1185">Reference proteome</keyword>
<organism evidence="11 12">
    <name type="scientific">Rubrivirga marina</name>
    <dbReference type="NCBI Taxonomy" id="1196024"/>
    <lineage>
        <taxon>Bacteria</taxon>
        <taxon>Pseudomonadati</taxon>
        <taxon>Rhodothermota</taxon>
        <taxon>Rhodothermia</taxon>
        <taxon>Rhodothermales</taxon>
        <taxon>Rubricoccaceae</taxon>
        <taxon>Rubrivirga</taxon>
    </lineage>
</organism>
<evidence type="ECO:0000259" key="10">
    <source>
        <dbReference type="Pfam" id="PF01618"/>
    </source>
</evidence>
<evidence type="ECO:0000256" key="9">
    <source>
        <dbReference type="SAM" id="Phobius"/>
    </source>
</evidence>
<evidence type="ECO:0000313" key="12">
    <source>
        <dbReference type="Proteomes" id="UP000216339"/>
    </source>
</evidence>
<evidence type="ECO:0000256" key="2">
    <source>
        <dbReference type="ARBA" id="ARBA00008038"/>
    </source>
</evidence>
<dbReference type="RefSeq" id="WP_179299473.1">
    <property type="nucleotide sequence ID" value="NZ_MQWD01000001.1"/>
</dbReference>
<evidence type="ECO:0000256" key="8">
    <source>
        <dbReference type="ARBA" id="ARBA00023136"/>
    </source>
</evidence>
<dbReference type="GO" id="GO:0071978">
    <property type="term" value="P:bacterial-type flagellum-dependent swarming motility"/>
    <property type="evidence" value="ECO:0007669"/>
    <property type="project" value="InterPro"/>
</dbReference>
<dbReference type="GO" id="GO:0005886">
    <property type="term" value="C:plasma membrane"/>
    <property type="evidence" value="ECO:0007669"/>
    <property type="project" value="UniProtKB-SubCell"/>
</dbReference>
<keyword evidence="5 9" id="KW-0812">Transmembrane</keyword>
<dbReference type="GO" id="GO:0006935">
    <property type="term" value="P:chemotaxis"/>
    <property type="evidence" value="ECO:0007669"/>
    <property type="project" value="InterPro"/>
</dbReference>
<evidence type="ECO:0000256" key="4">
    <source>
        <dbReference type="ARBA" id="ARBA00022475"/>
    </source>
</evidence>
<comment type="caution">
    <text evidence="11">The sequence shown here is derived from an EMBL/GenBank/DDBJ whole genome shotgun (WGS) entry which is preliminary data.</text>
</comment>
<keyword evidence="6" id="KW-0283">Flagellar rotation</keyword>
<feature type="transmembrane region" description="Helical" evidence="9">
    <location>
        <begin position="33"/>
        <end position="52"/>
    </location>
</feature>
<evidence type="ECO:0000256" key="1">
    <source>
        <dbReference type="ARBA" id="ARBA00004651"/>
    </source>
</evidence>
<sequence length="260" mass="26811">MEKSTPIGLVAGLGLIFGTVAMGDGAATFFDPMSLIIVMGGTVCGLLVTFTIDEMKQAVPLTKGFLGFQPPDYEALADQITDLARTARRDGPLALDGRLDEIEDPVLRSAIEMAVDGVPAMKAGAVLRTEAAEAVAGPGLLVKVFNKAGMYAPAFGMVGTLIGLIQMLQNLNDPAAIGPAMAVAMITTFWGALLANLVFLPMAGKVQAQIAAQAKAHEMIRVGAHAILTGEAPGALAQQLSRYTGVPAGAAEPTPLRKAA</sequence>
<proteinExistence type="inferred from homology"/>
<evidence type="ECO:0000256" key="7">
    <source>
        <dbReference type="ARBA" id="ARBA00022989"/>
    </source>
</evidence>
<evidence type="ECO:0000256" key="5">
    <source>
        <dbReference type="ARBA" id="ARBA00022692"/>
    </source>
</evidence>
<keyword evidence="8 9" id="KW-0472">Membrane</keyword>
<dbReference type="EMBL" id="MQWD01000001">
    <property type="protein sequence ID" value="PAP75759.1"/>
    <property type="molecule type" value="Genomic_DNA"/>
</dbReference>
<accession>A0A271IZ34</accession>
<evidence type="ECO:0000256" key="6">
    <source>
        <dbReference type="ARBA" id="ARBA00022779"/>
    </source>
</evidence>
<name>A0A271IZ34_9BACT</name>
<dbReference type="PANTHER" id="PTHR30433">
    <property type="entry name" value="CHEMOTAXIS PROTEIN MOTA"/>
    <property type="match status" value="1"/>
</dbReference>
<protein>
    <recommendedName>
        <fullName evidence="10">MotA/TolQ/ExbB proton channel domain-containing protein</fullName>
    </recommendedName>
</protein>
<dbReference type="Proteomes" id="UP000216339">
    <property type="component" value="Unassembled WGS sequence"/>
</dbReference>
<gene>
    <name evidence="11" type="ORF">BSZ37_04550</name>
</gene>
<keyword evidence="3" id="KW-0813">Transport</keyword>
<comment type="subcellular location">
    <subcellularLocation>
        <location evidence="1">Cell membrane</location>
        <topology evidence="1">Multi-pass membrane protein</topology>
    </subcellularLocation>
</comment>
<comment type="similarity">
    <text evidence="2">Belongs to the MotA family.</text>
</comment>
<reference evidence="11 12" key="1">
    <citation type="submission" date="2016-11" db="EMBL/GenBank/DDBJ databases">
        <title>Study of marine rhodopsin-containing bacteria.</title>
        <authorList>
            <person name="Yoshizawa S."/>
            <person name="Kumagai Y."/>
            <person name="Kogure K."/>
        </authorList>
    </citation>
    <scope>NUCLEOTIDE SEQUENCE [LARGE SCALE GENOMIC DNA]</scope>
    <source>
        <strain evidence="11 12">SAORIC-28</strain>
    </source>
</reference>
<evidence type="ECO:0000313" key="11">
    <source>
        <dbReference type="EMBL" id="PAP75759.1"/>
    </source>
</evidence>
<dbReference type="InterPro" id="IPR002898">
    <property type="entry name" value="MotA_ExbB_proton_chnl"/>
</dbReference>
<dbReference type="PROSITE" id="PS01307">
    <property type="entry name" value="MOTA"/>
    <property type="match status" value="1"/>
</dbReference>
<keyword evidence="7 9" id="KW-1133">Transmembrane helix</keyword>
<evidence type="ECO:0000256" key="3">
    <source>
        <dbReference type="ARBA" id="ARBA00022448"/>
    </source>
</evidence>
<dbReference type="Pfam" id="PF01618">
    <property type="entry name" value="MotA_ExbB"/>
    <property type="match status" value="1"/>
</dbReference>
<feature type="transmembrane region" description="Helical" evidence="9">
    <location>
        <begin position="180"/>
        <end position="200"/>
    </location>
</feature>
<dbReference type="InterPro" id="IPR000540">
    <property type="entry name" value="Flag_MotA_CS"/>
</dbReference>
<keyword evidence="4" id="KW-1003">Cell membrane</keyword>
<dbReference type="PANTHER" id="PTHR30433:SF2">
    <property type="entry name" value="MOTILITY PROTEIN A"/>
    <property type="match status" value="1"/>
</dbReference>
<feature type="domain" description="MotA/TolQ/ExbB proton channel" evidence="10">
    <location>
        <begin position="100"/>
        <end position="218"/>
    </location>
</feature>